<gene>
    <name evidence="2" type="ORF">Tco_0726285</name>
</gene>
<keyword evidence="3" id="KW-1185">Reference proteome</keyword>
<accession>A0ABQ4YF65</accession>
<organism evidence="2 3">
    <name type="scientific">Tanacetum coccineum</name>
    <dbReference type="NCBI Taxonomy" id="301880"/>
    <lineage>
        <taxon>Eukaryota</taxon>
        <taxon>Viridiplantae</taxon>
        <taxon>Streptophyta</taxon>
        <taxon>Embryophyta</taxon>
        <taxon>Tracheophyta</taxon>
        <taxon>Spermatophyta</taxon>
        <taxon>Magnoliopsida</taxon>
        <taxon>eudicotyledons</taxon>
        <taxon>Gunneridae</taxon>
        <taxon>Pentapetalae</taxon>
        <taxon>asterids</taxon>
        <taxon>campanulids</taxon>
        <taxon>Asterales</taxon>
        <taxon>Asteraceae</taxon>
        <taxon>Asteroideae</taxon>
        <taxon>Anthemideae</taxon>
        <taxon>Anthemidinae</taxon>
        <taxon>Tanacetum</taxon>
    </lineage>
</organism>
<keyword evidence="1" id="KW-0175">Coiled coil</keyword>
<name>A0ABQ4YF65_9ASTR</name>
<dbReference type="EMBL" id="BQNB010010372">
    <property type="protein sequence ID" value="GJS76404.1"/>
    <property type="molecule type" value="Genomic_DNA"/>
</dbReference>
<reference evidence="2" key="2">
    <citation type="submission" date="2022-01" db="EMBL/GenBank/DDBJ databases">
        <authorList>
            <person name="Yamashiro T."/>
            <person name="Shiraishi A."/>
            <person name="Satake H."/>
            <person name="Nakayama K."/>
        </authorList>
    </citation>
    <scope>NUCLEOTIDE SEQUENCE</scope>
</reference>
<proteinExistence type="predicted"/>
<dbReference type="Proteomes" id="UP001151760">
    <property type="component" value="Unassembled WGS sequence"/>
</dbReference>
<evidence type="ECO:0000313" key="2">
    <source>
        <dbReference type="EMBL" id="GJS76404.1"/>
    </source>
</evidence>
<comment type="caution">
    <text evidence="2">The sequence shown here is derived from an EMBL/GenBank/DDBJ whole genome shotgun (WGS) entry which is preliminary data.</text>
</comment>
<feature type="coiled-coil region" evidence="1">
    <location>
        <begin position="34"/>
        <end position="82"/>
    </location>
</feature>
<evidence type="ECO:0000313" key="3">
    <source>
        <dbReference type="Proteomes" id="UP001151760"/>
    </source>
</evidence>
<sequence length="126" mass="14659">MRDGVEDEDDKNDEINQGRLQAKELNDFVDARRADVLRLRVDALKRRANALERRDVELDRFADALNQRANVLERRLDELGRRVDTSEACSNMKKEYGKTFAAYKKEHVKFATYTSLAVTFNKSLFC</sequence>
<evidence type="ECO:0000256" key="1">
    <source>
        <dbReference type="SAM" id="Coils"/>
    </source>
</evidence>
<protein>
    <submittedName>
        <fullName evidence="2">Uncharacterized protein</fullName>
    </submittedName>
</protein>
<reference evidence="2" key="1">
    <citation type="journal article" date="2022" name="Int. J. Mol. Sci.">
        <title>Draft Genome of Tanacetum Coccineum: Genomic Comparison of Closely Related Tanacetum-Family Plants.</title>
        <authorList>
            <person name="Yamashiro T."/>
            <person name="Shiraishi A."/>
            <person name="Nakayama K."/>
            <person name="Satake H."/>
        </authorList>
    </citation>
    <scope>NUCLEOTIDE SEQUENCE</scope>
</reference>